<proteinExistence type="predicted"/>
<organism evidence="1 2">
    <name type="scientific">Hymenobacter defluvii</name>
    <dbReference type="NCBI Taxonomy" id="2054411"/>
    <lineage>
        <taxon>Bacteria</taxon>
        <taxon>Pseudomonadati</taxon>
        <taxon>Bacteroidota</taxon>
        <taxon>Cytophagia</taxon>
        <taxon>Cytophagales</taxon>
        <taxon>Hymenobacteraceae</taxon>
        <taxon>Hymenobacter</taxon>
    </lineage>
</organism>
<accession>A0ABS3TBQ0</accession>
<dbReference type="Proteomes" id="UP000670527">
    <property type="component" value="Unassembled WGS sequence"/>
</dbReference>
<gene>
    <name evidence="1" type="ORF">J4D97_08945</name>
</gene>
<protein>
    <submittedName>
        <fullName evidence="1">Uncharacterized protein</fullName>
    </submittedName>
</protein>
<reference evidence="1 2" key="1">
    <citation type="submission" date="2021-03" db="EMBL/GenBank/DDBJ databases">
        <authorList>
            <person name="Kim M.K."/>
        </authorList>
    </citation>
    <scope>NUCLEOTIDE SEQUENCE [LARGE SCALE GENOMIC DNA]</scope>
    <source>
        <strain evidence="1 2">BT507</strain>
    </source>
</reference>
<sequence>MRLREGDIIRTSYGTGPYRIRQLTAEGRRLHLVCEDLRPGVGRATAYLNDFEQQPDGTWQRVGSTDQLFFIERPAPRPGTQFDLFEQ</sequence>
<evidence type="ECO:0000313" key="2">
    <source>
        <dbReference type="Proteomes" id="UP000670527"/>
    </source>
</evidence>
<keyword evidence="2" id="KW-1185">Reference proteome</keyword>
<evidence type="ECO:0000313" key="1">
    <source>
        <dbReference type="EMBL" id="MBO3270773.1"/>
    </source>
</evidence>
<name>A0ABS3TBQ0_9BACT</name>
<comment type="caution">
    <text evidence="1">The sequence shown here is derived from an EMBL/GenBank/DDBJ whole genome shotgun (WGS) entry which is preliminary data.</text>
</comment>
<dbReference type="EMBL" id="JAGETX010000004">
    <property type="protein sequence ID" value="MBO3270773.1"/>
    <property type="molecule type" value="Genomic_DNA"/>
</dbReference>
<dbReference type="RefSeq" id="WP_208307290.1">
    <property type="nucleotide sequence ID" value="NZ_JAGETX010000004.1"/>
</dbReference>